<dbReference type="Proteomes" id="UP000601435">
    <property type="component" value="Unassembled WGS sequence"/>
</dbReference>
<gene>
    <name evidence="2" type="ORF">SNEC2469_LOCUS32138</name>
</gene>
<dbReference type="AlphaFoldDB" id="A0A813BY24"/>
<comment type="caution">
    <text evidence="2">The sequence shown here is derived from an EMBL/GenBank/DDBJ whole genome shotgun (WGS) entry which is preliminary data.</text>
</comment>
<accession>A0A813BY24</accession>
<sequence>TDSKKAPPPPPPSGDGGPKTKAPPPREGFFDTWWCFNCKAKVSIQATSMSTPRIGYAPTQDEVSVKRSVCGCGKWRPRSAPLINHGQAAEDRFVAKGATAVPVILNRKEVVNRGSGMGLEAPLTEGSHPSTDGGAVDIVDESEEVVEVEEEEMGIPSQTADDVVAPTPTETTAMEVDELEPVSTCIPPTAKVFWDPCKGLSGAERLASTPA</sequence>
<name>A0A813BY24_9DINO</name>
<feature type="compositionally biased region" description="Pro residues" evidence="1">
    <location>
        <begin position="1"/>
        <end position="13"/>
    </location>
</feature>
<evidence type="ECO:0000313" key="3">
    <source>
        <dbReference type="Proteomes" id="UP000601435"/>
    </source>
</evidence>
<evidence type="ECO:0000256" key="1">
    <source>
        <dbReference type="SAM" id="MobiDB-lite"/>
    </source>
</evidence>
<dbReference type="OrthoDB" id="10630274at2759"/>
<dbReference type="EMBL" id="CAJNJA010080246">
    <property type="protein sequence ID" value="CAE7927066.1"/>
    <property type="molecule type" value="Genomic_DNA"/>
</dbReference>
<keyword evidence="3" id="KW-1185">Reference proteome</keyword>
<proteinExistence type="predicted"/>
<protein>
    <submittedName>
        <fullName evidence="2">Uncharacterized protein</fullName>
    </submittedName>
</protein>
<reference evidence="2" key="1">
    <citation type="submission" date="2021-02" db="EMBL/GenBank/DDBJ databases">
        <authorList>
            <person name="Dougan E. K."/>
            <person name="Rhodes N."/>
            <person name="Thang M."/>
            <person name="Chan C."/>
        </authorList>
    </citation>
    <scope>NUCLEOTIDE SEQUENCE</scope>
</reference>
<feature type="non-terminal residue" evidence="2">
    <location>
        <position position="1"/>
    </location>
</feature>
<organism evidence="2 3">
    <name type="scientific">Symbiodinium necroappetens</name>
    <dbReference type="NCBI Taxonomy" id="1628268"/>
    <lineage>
        <taxon>Eukaryota</taxon>
        <taxon>Sar</taxon>
        <taxon>Alveolata</taxon>
        <taxon>Dinophyceae</taxon>
        <taxon>Suessiales</taxon>
        <taxon>Symbiodiniaceae</taxon>
        <taxon>Symbiodinium</taxon>
    </lineage>
</organism>
<evidence type="ECO:0000313" key="2">
    <source>
        <dbReference type="EMBL" id="CAE7927066.1"/>
    </source>
</evidence>
<feature type="region of interest" description="Disordered" evidence="1">
    <location>
        <begin position="1"/>
        <end position="26"/>
    </location>
</feature>